<dbReference type="GO" id="GO:0004315">
    <property type="term" value="F:3-oxoacyl-[acyl-carrier-protein] synthase activity"/>
    <property type="evidence" value="ECO:0007669"/>
    <property type="project" value="InterPro"/>
</dbReference>
<organism evidence="15 16">
    <name type="scientific">Aquitalea magnusonii</name>
    <dbReference type="NCBI Taxonomy" id="332411"/>
    <lineage>
        <taxon>Bacteria</taxon>
        <taxon>Pseudomonadati</taxon>
        <taxon>Pseudomonadota</taxon>
        <taxon>Betaproteobacteria</taxon>
        <taxon>Neisseriales</taxon>
        <taxon>Chromobacteriaceae</taxon>
        <taxon>Aquitalea</taxon>
    </lineage>
</organism>
<keyword evidence="16" id="KW-1185">Reference proteome</keyword>
<comment type="subunit">
    <text evidence="12">Homodimer.</text>
</comment>
<evidence type="ECO:0000256" key="8">
    <source>
        <dbReference type="ARBA" id="ARBA00023160"/>
    </source>
</evidence>
<dbReference type="RefSeq" id="WP_059287311.1">
    <property type="nucleotide sequence ID" value="NZ_LNQU01000189.1"/>
</dbReference>
<evidence type="ECO:0000256" key="5">
    <source>
        <dbReference type="ARBA" id="ARBA00022679"/>
    </source>
</evidence>
<evidence type="ECO:0000259" key="14">
    <source>
        <dbReference type="Pfam" id="PF08545"/>
    </source>
</evidence>
<keyword evidence="9 12" id="KW-0511">Multifunctional enzyme</keyword>
<dbReference type="InterPro" id="IPR004655">
    <property type="entry name" value="FabH"/>
</dbReference>
<comment type="function">
    <text evidence="12">Catalyzes the condensation reaction of fatty acid synthesis by the addition to an acyl acceptor of two carbons from malonyl-ACP. Catalyzes the first condensation reaction which initiates fatty acid synthesis and may therefore play a role in governing the total rate of fatty acid production. Possesses both acetoacetyl-ACP synthase and acetyl transacylase activities. Its substrate specificity determines the biosynthesis of branched-chain and/or straight-chain of fatty acids.</text>
</comment>
<dbReference type="PANTHER" id="PTHR43091">
    <property type="entry name" value="3-OXOACYL-[ACYL-CARRIER-PROTEIN] SYNTHASE"/>
    <property type="match status" value="1"/>
</dbReference>
<feature type="active site" evidence="12">
    <location>
        <position position="276"/>
    </location>
</feature>
<dbReference type="GO" id="GO:0033818">
    <property type="term" value="F:beta-ketoacyl-acyl-carrier-protein synthase III activity"/>
    <property type="evidence" value="ECO:0007669"/>
    <property type="project" value="UniProtKB-UniRule"/>
</dbReference>
<name>A0A318J891_9NEIS</name>
<comment type="caution">
    <text evidence="15">The sequence shown here is derived from an EMBL/GenBank/DDBJ whole genome shotgun (WGS) entry which is preliminary data.</text>
</comment>
<evidence type="ECO:0000256" key="10">
    <source>
        <dbReference type="ARBA" id="ARBA00023315"/>
    </source>
</evidence>
<keyword evidence="8 12" id="KW-0275">Fatty acid biosynthesis</keyword>
<dbReference type="FunFam" id="3.40.47.10:FF:000004">
    <property type="entry name" value="3-oxoacyl-[acyl-carrier-protein] synthase 3"/>
    <property type="match status" value="1"/>
</dbReference>
<evidence type="ECO:0000256" key="2">
    <source>
        <dbReference type="ARBA" id="ARBA00008642"/>
    </source>
</evidence>
<dbReference type="Pfam" id="PF08545">
    <property type="entry name" value="ACP_syn_III"/>
    <property type="match status" value="1"/>
</dbReference>
<dbReference type="PANTHER" id="PTHR43091:SF1">
    <property type="entry name" value="BETA-KETOACYL-[ACYL-CARRIER-PROTEIN] SYNTHASE III, CHLOROPLASTIC"/>
    <property type="match status" value="1"/>
</dbReference>
<evidence type="ECO:0000259" key="13">
    <source>
        <dbReference type="Pfam" id="PF08541"/>
    </source>
</evidence>
<dbReference type="AlphaFoldDB" id="A0A318J891"/>
<dbReference type="InterPro" id="IPR013747">
    <property type="entry name" value="ACP_syn_III_C"/>
</dbReference>
<evidence type="ECO:0000256" key="9">
    <source>
        <dbReference type="ARBA" id="ARBA00023268"/>
    </source>
</evidence>
<dbReference type="SUPFAM" id="SSF53901">
    <property type="entry name" value="Thiolase-like"/>
    <property type="match status" value="1"/>
</dbReference>
<feature type="region of interest" description="ACP-binding" evidence="12">
    <location>
        <begin position="247"/>
        <end position="251"/>
    </location>
</feature>
<evidence type="ECO:0000313" key="16">
    <source>
        <dbReference type="Proteomes" id="UP000248395"/>
    </source>
</evidence>
<feature type="domain" description="Beta-ketoacyl-[acyl-carrier-protein] synthase III C-terminal" evidence="13">
    <location>
        <begin position="230"/>
        <end position="319"/>
    </location>
</feature>
<feature type="active site" evidence="12">
    <location>
        <position position="113"/>
    </location>
</feature>
<keyword evidence="7 12" id="KW-0443">Lipid metabolism</keyword>
<comment type="similarity">
    <text evidence="2 12">Belongs to the thiolase-like superfamily. FabH family.</text>
</comment>
<evidence type="ECO:0000256" key="7">
    <source>
        <dbReference type="ARBA" id="ARBA00023098"/>
    </source>
</evidence>
<keyword evidence="5 12" id="KW-0808">Transferase</keyword>
<evidence type="ECO:0000256" key="1">
    <source>
        <dbReference type="ARBA" id="ARBA00005194"/>
    </source>
</evidence>
<keyword evidence="6 12" id="KW-0276">Fatty acid metabolism</keyword>
<dbReference type="EC" id="2.3.1.180" evidence="3 12"/>
<dbReference type="HAMAP" id="MF_01815">
    <property type="entry name" value="FabH"/>
    <property type="match status" value="1"/>
</dbReference>
<dbReference type="InterPro" id="IPR016039">
    <property type="entry name" value="Thiolase-like"/>
</dbReference>
<feature type="domain" description="Beta-ketoacyl-[acyl-carrier-protein] synthase III N-terminal" evidence="14">
    <location>
        <begin position="107"/>
        <end position="184"/>
    </location>
</feature>
<dbReference type="CDD" id="cd00830">
    <property type="entry name" value="KAS_III"/>
    <property type="match status" value="1"/>
</dbReference>
<dbReference type="Gene3D" id="3.40.47.10">
    <property type="match status" value="1"/>
</dbReference>
<evidence type="ECO:0000256" key="4">
    <source>
        <dbReference type="ARBA" id="ARBA00022516"/>
    </source>
</evidence>
<sequence>MAHSRILGTGSYLPSNVLTNAMLAERVETSDEWIVSRTGIHARHIVSDEETTSDLALKAAEAAIQSAGIAKDEIDLIIVATTTPDMIFPSTACLLQEKLGIHGCAAFDVQAVCAGFMFALTTAHNYIKGGMASKVLVVGAEVMSRVMDWEDRRTCVLFGDGAGAVVLGASDEPGILHAKLASDGRYKDILNTPAQISGGKIQGIPFLHMDGPAVFKFAVKALSDIAATTLAEAGVDKSQVDWLVPHQANLRIIESTAKHLGMSMERVIVTLPQQGNTSAASIPLALDHAVRDGRIQRGQTILLEGIGGGFAWGAVLLKY</sequence>
<keyword evidence="10 12" id="KW-0012">Acyltransferase</keyword>
<comment type="domain">
    <text evidence="12">The last Arg residue of the ACP-binding site is essential for the weak association between ACP/AcpP and FabH.</text>
</comment>
<dbReference type="NCBIfam" id="NF006829">
    <property type="entry name" value="PRK09352.1"/>
    <property type="match status" value="1"/>
</dbReference>
<proteinExistence type="inferred from homology"/>
<dbReference type="OrthoDB" id="9815506at2"/>
<evidence type="ECO:0000256" key="3">
    <source>
        <dbReference type="ARBA" id="ARBA00012333"/>
    </source>
</evidence>
<feature type="active site" evidence="12">
    <location>
        <position position="246"/>
    </location>
</feature>
<accession>A0A318J891</accession>
<dbReference type="UniPathway" id="UPA00094"/>
<dbReference type="InterPro" id="IPR013751">
    <property type="entry name" value="ACP_syn_III_N"/>
</dbReference>
<keyword evidence="12" id="KW-0963">Cytoplasm</keyword>
<dbReference type="EMBL" id="QJKC01000027">
    <property type="protein sequence ID" value="PXX40108.1"/>
    <property type="molecule type" value="Genomic_DNA"/>
</dbReference>
<dbReference type="GO" id="GO:0005737">
    <property type="term" value="C:cytoplasm"/>
    <property type="evidence" value="ECO:0007669"/>
    <property type="project" value="UniProtKB-SubCell"/>
</dbReference>
<dbReference type="Proteomes" id="UP000248395">
    <property type="component" value="Unassembled WGS sequence"/>
</dbReference>
<dbReference type="NCBIfam" id="TIGR00747">
    <property type="entry name" value="fabH"/>
    <property type="match status" value="1"/>
</dbReference>
<dbReference type="Pfam" id="PF08541">
    <property type="entry name" value="ACP_syn_III_C"/>
    <property type="match status" value="1"/>
</dbReference>
<keyword evidence="4 12" id="KW-0444">Lipid biosynthesis</keyword>
<comment type="subcellular location">
    <subcellularLocation>
        <location evidence="12">Cytoplasm</location>
    </subcellularLocation>
</comment>
<reference evidence="15 16" key="1">
    <citation type="submission" date="2018-05" db="EMBL/GenBank/DDBJ databases">
        <title>Genomic Encyclopedia of Type Strains, Phase IV (KMG-IV): sequencing the most valuable type-strain genomes for metagenomic binning, comparative biology and taxonomic classification.</title>
        <authorList>
            <person name="Goeker M."/>
        </authorList>
    </citation>
    <scope>NUCLEOTIDE SEQUENCE [LARGE SCALE GENOMIC DNA]</scope>
    <source>
        <strain evidence="15 16">DSM 25134</strain>
    </source>
</reference>
<dbReference type="GO" id="GO:0006633">
    <property type="term" value="P:fatty acid biosynthetic process"/>
    <property type="evidence" value="ECO:0007669"/>
    <property type="project" value="UniProtKB-UniRule"/>
</dbReference>
<gene>
    <name evidence="12" type="primary">fabH</name>
    <name evidence="15" type="ORF">DFR38_12722</name>
</gene>
<evidence type="ECO:0000256" key="6">
    <source>
        <dbReference type="ARBA" id="ARBA00022832"/>
    </source>
</evidence>
<evidence type="ECO:0000256" key="12">
    <source>
        <dbReference type="HAMAP-Rule" id="MF_01815"/>
    </source>
</evidence>
<evidence type="ECO:0000256" key="11">
    <source>
        <dbReference type="ARBA" id="ARBA00051096"/>
    </source>
</evidence>
<comment type="catalytic activity">
    <reaction evidence="11">
        <text>malonyl-[ACP] + acetyl-CoA + H(+) = 3-oxobutanoyl-[ACP] + CO2 + CoA</text>
        <dbReference type="Rhea" id="RHEA:12080"/>
        <dbReference type="Rhea" id="RHEA-COMP:9623"/>
        <dbReference type="Rhea" id="RHEA-COMP:9625"/>
        <dbReference type="ChEBI" id="CHEBI:15378"/>
        <dbReference type="ChEBI" id="CHEBI:16526"/>
        <dbReference type="ChEBI" id="CHEBI:57287"/>
        <dbReference type="ChEBI" id="CHEBI:57288"/>
        <dbReference type="ChEBI" id="CHEBI:78449"/>
        <dbReference type="ChEBI" id="CHEBI:78450"/>
        <dbReference type="EC" id="2.3.1.180"/>
    </reaction>
    <physiologicalReaction direction="left-to-right" evidence="11">
        <dbReference type="Rhea" id="RHEA:12081"/>
    </physiologicalReaction>
</comment>
<protein>
    <recommendedName>
        <fullName evidence="3 12">Beta-ketoacyl-[acyl-carrier-protein] synthase III</fullName>
        <shortName evidence="12">Beta-ketoacyl-ACP synthase III</shortName>
        <shortName evidence="12">KAS III</shortName>
        <ecNumber evidence="3 12">2.3.1.180</ecNumber>
    </recommendedName>
    <alternativeName>
        <fullName evidence="12">3-oxoacyl-[acyl-carrier-protein] synthase 3</fullName>
    </alternativeName>
    <alternativeName>
        <fullName evidence="12">3-oxoacyl-[acyl-carrier-protein] synthase III</fullName>
    </alternativeName>
</protein>
<evidence type="ECO:0000313" key="15">
    <source>
        <dbReference type="EMBL" id="PXX40108.1"/>
    </source>
</evidence>
<comment type="pathway">
    <text evidence="1 12">Lipid metabolism; fatty acid biosynthesis.</text>
</comment>